<evidence type="ECO:0000313" key="1">
    <source>
        <dbReference type="EMBL" id="KAI3785400.1"/>
    </source>
</evidence>
<sequence length="571" mass="63170">MDGHRWWFMTIVVAACWWKGVAGQQQTPAIWVMGDSLVDSGNTNFLRSTVRADYYPYGCDYYHGPSGRFCNARTFSDILGDWMGIPAPPPFSDPSTTGNRIMGGVNYASAGGGILDESGQQYGDRYSLNQQVVNFETTLGQLRTMMDPSSLTQLLSNSIVVMAFGTNDYINNYLMQNIYSSSRSYTPEAFANLLLNRYARQLHALYSLGLRKFFLPGVGPLGCIPNQLATGQAPPGRCVDSVNQMLGPFNEGLKRLVGQFNGGSHPGAMFVYGNTYSVFGDILNNPARYGFTVRDRACCGIGRSQGQITCLPSTAPCFNRDQYVFWDAFHPTQAANAILAQRAYSGTADDCYPMNVQQLAQGLTFENKGFLVPKQMAFCLMKSLSRESTKSLSAALRLRSPEAIGTKSKICVQSLLYSTKRVKKEDTIAADEITAPDYDIPTLGIGRPISEILKELNKKVPDSLIRVRTEADGFSFKHVPWHIVNRIMNLHAPEWSGEVRSITYSTDGKYVSVTYRVTIYGTDAELFRESTGTSSVDDIGYGDPVQKAEAMAFRRACARFGLGLHLYHEEL</sequence>
<reference evidence="1 2" key="2">
    <citation type="journal article" date="2022" name="Mol. Ecol. Resour.">
        <title>The genomes of chicory, endive, great burdock and yacon provide insights into Asteraceae paleo-polyploidization history and plant inulin production.</title>
        <authorList>
            <person name="Fan W."/>
            <person name="Wang S."/>
            <person name="Wang H."/>
            <person name="Wang A."/>
            <person name="Jiang F."/>
            <person name="Liu H."/>
            <person name="Zhao H."/>
            <person name="Xu D."/>
            <person name="Zhang Y."/>
        </authorList>
    </citation>
    <scope>NUCLEOTIDE SEQUENCE [LARGE SCALE GENOMIC DNA]</scope>
    <source>
        <strain evidence="2">cv. Yunnan</strain>
        <tissue evidence="1">Leaves</tissue>
    </source>
</reference>
<protein>
    <submittedName>
        <fullName evidence="1">Uncharacterized protein</fullName>
    </submittedName>
</protein>
<dbReference type="Proteomes" id="UP001056120">
    <property type="component" value="Linkage Group LG14"/>
</dbReference>
<name>A0ACB9GPI9_9ASTR</name>
<evidence type="ECO:0000313" key="2">
    <source>
        <dbReference type="Proteomes" id="UP001056120"/>
    </source>
</evidence>
<proteinExistence type="predicted"/>
<dbReference type="EMBL" id="CM042031">
    <property type="protein sequence ID" value="KAI3785400.1"/>
    <property type="molecule type" value="Genomic_DNA"/>
</dbReference>
<accession>A0ACB9GPI9</accession>
<organism evidence="1 2">
    <name type="scientific">Smallanthus sonchifolius</name>
    <dbReference type="NCBI Taxonomy" id="185202"/>
    <lineage>
        <taxon>Eukaryota</taxon>
        <taxon>Viridiplantae</taxon>
        <taxon>Streptophyta</taxon>
        <taxon>Embryophyta</taxon>
        <taxon>Tracheophyta</taxon>
        <taxon>Spermatophyta</taxon>
        <taxon>Magnoliopsida</taxon>
        <taxon>eudicotyledons</taxon>
        <taxon>Gunneridae</taxon>
        <taxon>Pentapetalae</taxon>
        <taxon>asterids</taxon>
        <taxon>campanulids</taxon>
        <taxon>Asterales</taxon>
        <taxon>Asteraceae</taxon>
        <taxon>Asteroideae</taxon>
        <taxon>Heliantheae alliance</taxon>
        <taxon>Millerieae</taxon>
        <taxon>Smallanthus</taxon>
    </lineage>
</organism>
<reference evidence="2" key="1">
    <citation type="journal article" date="2022" name="Mol. Ecol. Resour.">
        <title>The genomes of chicory, endive, great burdock and yacon provide insights into Asteraceae palaeo-polyploidization history and plant inulin production.</title>
        <authorList>
            <person name="Fan W."/>
            <person name="Wang S."/>
            <person name="Wang H."/>
            <person name="Wang A."/>
            <person name="Jiang F."/>
            <person name="Liu H."/>
            <person name="Zhao H."/>
            <person name="Xu D."/>
            <person name="Zhang Y."/>
        </authorList>
    </citation>
    <scope>NUCLEOTIDE SEQUENCE [LARGE SCALE GENOMIC DNA]</scope>
    <source>
        <strain evidence="2">cv. Yunnan</strain>
    </source>
</reference>
<gene>
    <name evidence="1" type="ORF">L1987_44518</name>
</gene>
<comment type="caution">
    <text evidence="1">The sequence shown here is derived from an EMBL/GenBank/DDBJ whole genome shotgun (WGS) entry which is preliminary data.</text>
</comment>
<keyword evidence="2" id="KW-1185">Reference proteome</keyword>